<dbReference type="HOGENOM" id="CLU_044783_1_0_1"/>
<evidence type="ECO:0000313" key="8">
    <source>
        <dbReference type="Proteomes" id="UP000030752"/>
    </source>
</evidence>
<dbReference type="HAMAP" id="MF_03188">
    <property type="entry name" value="Methyltr_EFM4"/>
    <property type="match status" value="1"/>
</dbReference>
<evidence type="ECO:0000259" key="6">
    <source>
        <dbReference type="Pfam" id="PF13847"/>
    </source>
</evidence>
<dbReference type="GO" id="GO:0006417">
    <property type="term" value="P:regulation of translation"/>
    <property type="evidence" value="ECO:0007669"/>
    <property type="project" value="EnsemblFungi"/>
</dbReference>
<dbReference type="PANTHER" id="PTHR12843">
    <property type="entry name" value="PROTEIN-LYSINE N-METHYLTRANSFERASE METTL10"/>
    <property type="match status" value="1"/>
</dbReference>
<dbReference type="STRING" id="1220924.W2RYL6"/>
<keyword evidence="8" id="KW-1185">Reference proteome</keyword>
<dbReference type="Gene3D" id="3.40.50.150">
    <property type="entry name" value="Vaccinia Virus protein VP39"/>
    <property type="match status" value="1"/>
</dbReference>
<evidence type="ECO:0000256" key="5">
    <source>
        <dbReference type="HAMAP-Rule" id="MF_03188"/>
    </source>
</evidence>
<dbReference type="PANTHER" id="PTHR12843:SF5">
    <property type="entry name" value="EEF1A LYSINE METHYLTRANSFERASE 2"/>
    <property type="match status" value="1"/>
</dbReference>
<feature type="domain" description="Methyltransferase" evidence="6">
    <location>
        <begin position="41"/>
        <end position="192"/>
    </location>
</feature>
<dbReference type="eggNOG" id="KOG1271">
    <property type="taxonomic scope" value="Eukaryota"/>
</dbReference>
<keyword evidence="5" id="KW-0813">Transport</keyword>
<proteinExistence type="inferred from homology"/>
<comment type="subcellular location">
    <subcellularLocation>
        <location evidence="5">Cytoplasm</location>
    </subcellularLocation>
</comment>
<dbReference type="EMBL" id="KB822720">
    <property type="protein sequence ID" value="ETN40779.1"/>
    <property type="molecule type" value="Genomic_DNA"/>
</dbReference>
<keyword evidence="3 5" id="KW-0808">Transferase</keyword>
<gene>
    <name evidence="5" type="primary">EFM4</name>
    <name evidence="7" type="ORF">HMPREF1541_05059</name>
</gene>
<protein>
    <recommendedName>
        <fullName evidence="5">Protein-lysine N-methyltransferase EFM4</fullName>
        <ecNumber evidence="5">2.1.1.-</ecNumber>
    </recommendedName>
    <alternativeName>
        <fullName evidence="5">Elongation factor methyltransferase 4</fullName>
    </alternativeName>
</protein>
<dbReference type="GeneID" id="19972398"/>
<evidence type="ECO:0000256" key="1">
    <source>
        <dbReference type="ARBA" id="ARBA00022490"/>
    </source>
</evidence>
<keyword evidence="2 5" id="KW-0489">Methyltransferase</keyword>
<dbReference type="GO" id="GO:0032259">
    <property type="term" value="P:methylation"/>
    <property type="evidence" value="ECO:0007669"/>
    <property type="project" value="UniProtKB-KW"/>
</dbReference>
<dbReference type="InterPro" id="IPR029063">
    <property type="entry name" value="SAM-dependent_MTases_sf"/>
</dbReference>
<dbReference type="Pfam" id="PF13847">
    <property type="entry name" value="Methyltransf_31"/>
    <property type="match status" value="1"/>
</dbReference>
<keyword evidence="1 5" id="KW-0963">Cytoplasm</keyword>
<dbReference type="VEuPathDB" id="FungiDB:HMPREF1541_05059"/>
<evidence type="ECO:0000313" key="7">
    <source>
        <dbReference type="EMBL" id="ETN40779.1"/>
    </source>
</evidence>
<comment type="function">
    <text evidence="5">S-adenosyl-L-methionine-dependent protein-lysine N-methyltransferase that mono- and dimethylates elongation factor 1-alpha at 'Lys-316'. May play a role in intracellular transport.</text>
</comment>
<dbReference type="SUPFAM" id="SSF53335">
    <property type="entry name" value="S-adenosyl-L-methionine-dependent methyltransferases"/>
    <property type="match status" value="1"/>
</dbReference>
<comment type="similarity">
    <text evidence="5">Belongs to the class I-like SAM-binding methyltransferase superfamily. EFM4 family.</text>
</comment>
<dbReference type="Proteomes" id="UP000030752">
    <property type="component" value="Unassembled WGS sequence"/>
</dbReference>
<sequence>MNQDDSVNSSNLESWFEDVGAPAKVLEYLTSDSFPLSQYKQKASVLDLGTGNGSALFSLRQEGGYTGPLVGIDYSDQGIQLANRLKIHFANDPEDERHIAVRDMTFDVFDLIKESPEKMPWWPKDGTGFDLVLDKGTFDAISLSYDTVPDVHGAQQHLNQVYPAKIAAMIKPNGFFLITSCNWTEDEIVRWFTTTKSIQGVFDVFDKIKYKVFEFGGRKGQGVTSVCFQKRA</sequence>
<reference evidence="7 8" key="1">
    <citation type="submission" date="2013-03" db="EMBL/GenBank/DDBJ databases">
        <title>The Genome Sequence of Phialophora europaea CBS 101466.</title>
        <authorList>
            <consortium name="The Broad Institute Genomics Platform"/>
            <person name="Cuomo C."/>
            <person name="de Hoog S."/>
            <person name="Gorbushina A."/>
            <person name="Walker B."/>
            <person name="Young S.K."/>
            <person name="Zeng Q."/>
            <person name="Gargeya S."/>
            <person name="Fitzgerald M."/>
            <person name="Haas B."/>
            <person name="Abouelleil A."/>
            <person name="Allen A.W."/>
            <person name="Alvarado L."/>
            <person name="Arachchi H.M."/>
            <person name="Berlin A.M."/>
            <person name="Chapman S.B."/>
            <person name="Gainer-Dewar J."/>
            <person name="Goldberg J."/>
            <person name="Griggs A."/>
            <person name="Gujja S."/>
            <person name="Hansen M."/>
            <person name="Howarth C."/>
            <person name="Imamovic A."/>
            <person name="Ireland A."/>
            <person name="Larimer J."/>
            <person name="McCowan C."/>
            <person name="Murphy C."/>
            <person name="Pearson M."/>
            <person name="Poon T.W."/>
            <person name="Priest M."/>
            <person name="Roberts A."/>
            <person name="Saif S."/>
            <person name="Shea T."/>
            <person name="Sisk P."/>
            <person name="Sykes S."/>
            <person name="Wortman J."/>
            <person name="Nusbaum C."/>
            <person name="Birren B."/>
        </authorList>
    </citation>
    <scope>NUCLEOTIDE SEQUENCE [LARGE SCALE GENOMIC DNA]</scope>
    <source>
        <strain evidence="7 8">CBS 101466</strain>
    </source>
</reference>
<organism evidence="7 8">
    <name type="scientific">Cyphellophora europaea (strain CBS 101466)</name>
    <name type="common">Phialophora europaea</name>
    <dbReference type="NCBI Taxonomy" id="1220924"/>
    <lineage>
        <taxon>Eukaryota</taxon>
        <taxon>Fungi</taxon>
        <taxon>Dikarya</taxon>
        <taxon>Ascomycota</taxon>
        <taxon>Pezizomycotina</taxon>
        <taxon>Eurotiomycetes</taxon>
        <taxon>Chaetothyriomycetidae</taxon>
        <taxon>Chaetothyriales</taxon>
        <taxon>Cyphellophoraceae</taxon>
        <taxon>Cyphellophora</taxon>
    </lineage>
</organism>
<accession>W2RYL6</accession>
<dbReference type="OrthoDB" id="10069295at2759"/>
<name>W2RYL6_CYPE1</name>
<evidence type="ECO:0000256" key="4">
    <source>
        <dbReference type="ARBA" id="ARBA00022691"/>
    </source>
</evidence>
<evidence type="ECO:0000256" key="2">
    <source>
        <dbReference type="ARBA" id="ARBA00022603"/>
    </source>
</evidence>
<dbReference type="EC" id="2.1.1.-" evidence="5"/>
<dbReference type="GO" id="GO:0016279">
    <property type="term" value="F:protein-lysine N-methyltransferase activity"/>
    <property type="evidence" value="ECO:0007669"/>
    <property type="project" value="UniProtKB-UniRule"/>
</dbReference>
<dbReference type="RefSeq" id="XP_008717622.1">
    <property type="nucleotide sequence ID" value="XM_008719400.1"/>
</dbReference>
<dbReference type="InParanoid" id="W2RYL6"/>
<dbReference type="InterPro" id="IPR025714">
    <property type="entry name" value="Methyltranfer_dom"/>
</dbReference>
<dbReference type="InterPro" id="IPR026635">
    <property type="entry name" value="Efm4/METTL10"/>
</dbReference>
<dbReference type="AlphaFoldDB" id="W2RYL6"/>
<keyword evidence="4 5" id="KW-0949">S-adenosyl-L-methionine</keyword>
<dbReference type="GO" id="GO:0016192">
    <property type="term" value="P:vesicle-mediated transport"/>
    <property type="evidence" value="ECO:0007669"/>
    <property type="project" value="UniProtKB-UniRule"/>
</dbReference>
<evidence type="ECO:0000256" key="3">
    <source>
        <dbReference type="ARBA" id="ARBA00022679"/>
    </source>
</evidence>
<dbReference type="GO" id="GO:0005737">
    <property type="term" value="C:cytoplasm"/>
    <property type="evidence" value="ECO:0007669"/>
    <property type="project" value="UniProtKB-SubCell"/>
</dbReference>
<dbReference type="FunCoup" id="W2RYL6">
    <property type="interactions" value="743"/>
</dbReference>